<keyword evidence="2" id="KW-1185">Reference proteome</keyword>
<proteinExistence type="predicted"/>
<dbReference type="OrthoDB" id="1910920at2"/>
<organism evidence="1 2">
    <name type="scientific">Clostridium estertheticum subsp. estertheticum</name>
    <dbReference type="NCBI Taxonomy" id="1552"/>
    <lineage>
        <taxon>Bacteria</taxon>
        <taxon>Bacillati</taxon>
        <taxon>Bacillota</taxon>
        <taxon>Clostridia</taxon>
        <taxon>Eubacteriales</taxon>
        <taxon>Clostridiaceae</taxon>
        <taxon>Clostridium</taxon>
    </lineage>
</organism>
<evidence type="ECO:0008006" key="3">
    <source>
        <dbReference type="Google" id="ProtNLM"/>
    </source>
</evidence>
<accession>A0A1J0GH31</accession>
<dbReference type="AlphaFoldDB" id="A0A1J0GH31"/>
<protein>
    <recommendedName>
        <fullName evidence="3">PIN domain-containing protein</fullName>
    </recommendedName>
</protein>
<evidence type="ECO:0000313" key="2">
    <source>
        <dbReference type="Proteomes" id="UP000182569"/>
    </source>
</evidence>
<dbReference type="RefSeq" id="WP_071612909.1">
    <property type="nucleotide sequence ID" value="NZ_CP015756.1"/>
</dbReference>
<dbReference type="SUPFAM" id="SSF88723">
    <property type="entry name" value="PIN domain-like"/>
    <property type="match status" value="1"/>
</dbReference>
<dbReference type="Proteomes" id="UP000182569">
    <property type="component" value="Chromosome"/>
</dbReference>
<name>A0A1J0GH31_9CLOT</name>
<sequence>MICKEYLLDTNIVIKVWNKYPTLLDTIENIKSVDFKISKDIAGELSVKEYVKFNEDFVLSNKFLKLLGHIITNNETSSNFINDSLPSDFIKYQQDKNIYLVNGDKISINDYSLIDICKKNKEYILVTEDKKLIRSARIILNSSRALNFQEFLDDLRDLDVLQ</sequence>
<dbReference type="EMBL" id="CP015756">
    <property type="protein sequence ID" value="APC40619.1"/>
    <property type="molecule type" value="Genomic_DNA"/>
</dbReference>
<evidence type="ECO:0000313" key="1">
    <source>
        <dbReference type="EMBL" id="APC40619.1"/>
    </source>
</evidence>
<reference evidence="2" key="1">
    <citation type="journal article" date="2016" name="Front. Microbiol.">
        <title>Complete Genome Sequence of Clostridium estertheticum DSM 8809, a Microbe Identified in Spoiled Vacuum Packed Beef.</title>
        <authorList>
            <person name="Yu Z."/>
            <person name="Gunn L."/>
            <person name="Brennan E."/>
            <person name="Reid R."/>
            <person name="Wall P.G."/>
            <person name="Gaora O.P."/>
            <person name="Hurley D."/>
            <person name="Bolton D."/>
            <person name="Fanning S."/>
        </authorList>
    </citation>
    <scope>NUCLEOTIDE SEQUENCE [LARGE SCALE GENOMIC DNA]</scope>
    <source>
        <strain evidence="2">DSM 8809</strain>
    </source>
</reference>
<dbReference type="InterPro" id="IPR029060">
    <property type="entry name" value="PIN-like_dom_sf"/>
</dbReference>
<gene>
    <name evidence="1" type="ORF">A7L45_11325</name>
</gene>
<dbReference type="Gene3D" id="3.40.50.1010">
    <property type="entry name" value="5'-nuclease"/>
    <property type="match status" value="1"/>
</dbReference>
<dbReference type="KEGG" id="ceu:A7L45_11325"/>